<name>A0ABT4MSS7_GORRU</name>
<dbReference type="RefSeq" id="WP_301570565.1">
    <property type="nucleotide sequence ID" value="NZ_JAPWIE010000002.1"/>
</dbReference>
<evidence type="ECO:0000259" key="1">
    <source>
        <dbReference type="PROSITE" id="PS50075"/>
    </source>
</evidence>
<protein>
    <submittedName>
        <fullName evidence="2">Phosphopantetheine-binding protein</fullName>
    </submittedName>
</protein>
<gene>
    <name evidence="2" type="ORF">O4213_08505</name>
</gene>
<dbReference type="PROSITE" id="PS50075">
    <property type="entry name" value="CARRIER"/>
    <property type="match status" value="1"/>
</dbReference>
<dbReference type="EMBL" id="JAPWIE010000002">
    <property type="protein sequence ID" value="MCZ4550022.1"/>
    <property type="molecule type" value="Genomic_DNA"/>
</dbReference>
<proteinExistence type="predicted"/>
<evidence type="ECO:0000313" key="2">
    <source>
        <dbReference type="EMBL" id="MCZ4550022.1"/>
    </source>
</evidence>
<sequence>MSQQNVSTTLSQQQVIADIADALGVSPANLSMDEDLFDAGLDSIRLMSLIEKWRTAGSAGADFPTLAAEPALGPWIKVILGADAPAARAEQA</sequence>
<accession>A0ABT4MSS7</accession>
<dbReference type="Gene3D" id="1.10.1200.10">
    <property type="entry name" value="ACP-like"/>
    <property type="match status" value="1"/>
</dbReference>
<organism evidence="2 3">
    <name type="scientific">Gordonia rubripertincta</name>
    <name type="common">Rhodococcus corallinus</name>
    <dbReference type="NCBI Taxonomy" id="36822"/>
    <lineage>
        <taxon>Bacteria</taxon>
        <taxon>Bacillati</taxon>
        <taxon>Actinomycetota</taxon>
        <taxon>Actinomycetes</taxon>
        <taxon>Mycobacteriales</taxon>
        <taxon>Gordoniaceae</taxon>
        <taxon>Gordonia</taxon>
    </lineage>
</organism>
<keyword evidence="3" id="KW-1185">Reference proteome</keyword>
<dbReference type="InterPro" id="IPR036736">
    <property type="entry name" value="ACP-like_sf"/>
</dbReference>
<dbReference type="Pfam" id="PF00550">
    <property type="entry name" value="PP-binding"/>
    <property type="match status" value="1"/>
</dbReference>
<evidence type="ECO:0000313" key="3">
    <source>
        <dbReference type="Proteomes" id="UP001067235"/>
    </source>
</evidence>
<dbReference type="Proteomes" id="UP001067235">
    <property type="component" value="Unassembled WGS sequence"/>
</dbReference>
<dbReference type="SUPFAM" id="SSF47336">
    <property type="entry name" value="ACP-like"/>
    <property type="match status" value="1"/>
</dbReference>
<reference evidence="2" key="1">
    <citation type="submission" date="2022-12" db="EMBL/GenBank/DDBJ databases">
        <authorList>
            <person name="Krivoruchko A.V."/>
            <person name="Elkin A."/>
        </authorList>
    </citation>
    <scope>NUCLEOTIDE SEQUENCE</scope>
    <source>
        <strain evidence="2">IEGM 1388</strain>
    </source>
</reference>
<dbReference type="InterPro" id="IPR009081">
    <property type="entry name" value="PP-bd_ACP"/>
</dbReference>
<feature type="domain" description="Carrier" evidence="1">
    <location>
        <begin position="6"/>
        <end position="92"/>
    </location>
</feature>
<comment type="caution">
    <text evidence="2">The sequence shown here is derived from an EMBL/GenBank/DDBJ whole genome shotgun (WGS) entry which is preliminary data.</text>
</comment>